<dbReference type="InterPro" id="IPR012349">
    <property type="entry name" value="Split_barrel_FMN-bd"/>
</dbReference>
<dbReference type="EMBL" id="JBHPBY010000006">
    <property type="protein sequence ID" value="MFC1848740.1"/>
    <property type="molecule type" value="Genomic_DNA"/>
</dbReference>
<dbReference type="EC" id="1.-.-.-" evidence="1"/>
<accession>A0ABV6YRB0</accession>
<sequence length="269" mass="30042">MKNELNDRLFTSLKGDFTPKFLATKDETGTPNVVPIISIQPFNRTTLIFGNFLMLKTERNLKVNTLVSVAVLGEDFYGATIRGKFKGFQPAGEYVDIINSSNMLRYNAYTGIRSAGVIEIVDISTPYSLSKIDVLSGNIRSKLHKAWGMKLSKGQKILHPQVAEKFQRIAAVKVCAFIDETNHPFAIPVMSLQPVAPDVLIFRKKPLEQHFHSLKTDMEMAATVITMDPVAFQVKGIYRDLETQWGAIILNKAYHASVPLQGKEIASVR</sequence>
<keyword evidence="1" id="KW-0560">Oxidoreductase</keyword>
<gene>
    <name evidence="1" type="ORF">ACFL27_00905</name>
</gene>
<dbReference type="EC" id="1.4.3.5" evidence="1"/>
<dbReference type="Gene3D" id="2.30.110.10">
    <property type="entry name" value="Electron Transport, Fmn-binding Protein, Chain A"/>
    <property type="match status" value="1"/>
</dbReference>
<dbReference type="GO" id="GO:0004733">
    <property type="term" value="F:pyridoxamine phosphate oxidase activity"/>
    <property type="evidence" value="ECO:0007669"/>
    <property type="project" value="UniProtKB-EC"/>
</dbReference>
<name>A0ABV6YRB0_UNCC1</name>
<evidence type="ECO:0000313" key="1">
    <source>
        <dbReference type="EMBL" id="MFC1848740.1"/>
    </source>
</evidence>
<reference evidence="1 2" key="1">
    <citation type="submission" date="2024-09" db="EMBL/GenBank/DDBJ databases">
        <title>Laminarin stimulates single cell rates of sulfate reduction while oxygen inhibits transcriptomic activity in coastal marine sediment.</title>
        <authorList>
            <person name="Lindsay M."/>
            <person name="Orcutt B."/>
            <person name="Emerson D."/>
            <person name="Stepanauskas R."/>
            <person name="D'Angelo T."/>
        </authorList>
    </citation>
    <scope>NUCLEOTIDE SEQUENCE [LARGE SCALE GENOMIC DNA]</scope>
    <source>
        <strain evidence="1">SAG AM-311-K15</strain>
    </source>
</reference>
<dbReference type="SUPFAM" id="SSF50475">
    <property type="entry name" value="FMN-binding split barrel"/>
    <property type="match status" value="1"/>
</dbReference>
<proteinExistence type="predicted"/>
<comment type="caution">
    <text evidence="1">The sequence shown here is derived from an EMBL/GenBank/DDBJ whole genome shotgun (WGS) entry which is preliminary data.</text>
</comment>
<evidence type="ECO:0000313" key="2">
    <source>
        <dbReference type="Proteomes" id="UP001594351"/>
    </source>
</evidence>
<organism evidence="1 2">
    <name type="scientific">candidate division CSSED10-310 bacterium</name>
    <dbReference type="NCBI Taxonomy" id="2855610"/>
    <lineage>
        <taxon>Bacteria</taxon>
        <taxon>Bacteria division CSSED10-310</taxon>
    </lineage>
</organism>
<protein>
    <submittedName>
        <fullName evidence="1">Pyridoxamine 5'-phosphate oxidase family protein</fullName>
        <ecNumber evidence="1">1.-.-.-</ecNumber>
        <ecNumber evidence="1">1.4.3.5</ecNumber>
    </submittedName>
</protein>
<dbReference type="Proteomes" id="UP001594351">
    <property type="component" value="Unassembled WGS sequence"/>
</dbReference>
<keyword evidence="2" id="KW-1185">Reference proteome</keyword>